<organism evidence="4 5">
    <name type="scientific">Pseudomonas syringae pv. cilantro</name>
    <dbReference type="NCBI Taxonomy" id="81035"/>
    <lineage>
        <taxon>Bacteria</taxon>
        <taxon>Pseudomonadati</taxon>
        <taxon>Pseudomonadota</taxon>
        <taxon>Gammaproteobacteria</taxon>
        <taxon>Pseudomonadales</taxon>
        <taxon>Pseudomonadaceae</taxon>
        <taxon>Pseudomonas</taxon>
        <taxon>Pseudomonas syringae</taxon>
    </lineage>
</organism>
<dbReference type="AlphaFoldDB" id="A0A0N1JPL9"/>
<dbReference type="InterPro" id="IPR047183">
    <property type="entry name" value="GDO-like"/>
</dbReference>
<evidence type="ECO:0000256" key="1">
    <source>
        <dbReference type="ARBA" id="ARBA00022964"/>
    </source>
</evidence>
<evidence type="ECO:0000259" key="3">
    <source>
        <dbReference type="Pfam" id="PF07883"/>
    </source>
</evidence>
<comment type="caution">
    <text evidence="4">The sequence shown here is derived from an EMBL/GenBank/DDBJ whole genome shotgun (WGS) entry which is preliminary data.</text>
</comment>
<proteinExistence type="predicted"/>
<accession>A0A0N1JPL9</accession>
<dbReference type="InterPro" id="IPR014710">
    <property type="entry name" value="RmlC-like_jellyroll"/>
</dbReference>
<evidence type="ECO:0000256" key="2">
    <source>
        <dbReference type="ARBA" id="ARBA00023002"/>
    </source>
</evidence>
<dbReference type="InterPro" id="IPR011051">
    <property type="entry name" value="RmlC_Cupin_sf"/>
</dbReference>
<evidence type="ECO:0000313" key="5">
    <source>
        <dbReference type="Proteomes" id="UP000037891"/>
    </source>
</evidence>
<evidence type="ECO:0000313" key="4">
    <source>
        <dbReference type="EMBL" id="KPC33436.1"/>
    </source>
</evidence>
<dbReference type="SUPFAM" id="SSF51182">
    <property type="entry name" value="RmlC-like cupins"/>
    <property type="match status" value="1"/>
</dbReference>
<protein>
    <recommendedName>
        <fullName evidence="3">Cupin type-2 domain-containing protein</fullName>
    </recommendedName>
</protein>
<reference evidence="4 5" key="1">
    <citation type="submission" date="2015-07" db="EMBL/GenBank/DDBJ databases">
        <authorList>
            <person name="Noorani M."/>
        </authorList>
    </citation>
    <scope>NUCLEOTIDE SEQUENCE [LARGE SCALE GENOMIC DNA]</scope>
    <source>
        <strain evidence="4 5">0788_9</strain>
    </source>
</reference>
<dbReference type="EMBL" id="LGLN01000033">
    <property type="protein sequence ID" value="KPC33436.1"/>
    <property type="molecule type" value="Genomic_DNA"/>
</dbReference>
<dbReference type="Proteomes" id="UP000037891">
    <property type="component" value="Unassembled WGS sequence"/>
</dbReference>
<dbReference type="Pfam" id="PF07883">
    <property type="entry name" value="Cupin_2"/>
    <property type="match status" value="1"/>
</dbReference>
<dbReference type="PANTHER" id="PTHR41517">
    <property type="entry name" value="1,2-DIOXYGENASE PROTEIN-RELATED"/>
    <property type="match status" value="1"/>
</dbReference>
<keyword evidence="2" id="KW-0560">Oxidoreductase</keyword>
<gene>
    <name evidence="4" type="ORF">ABJ99_2295</name>
</gene>
<feature type="domain" description="Cupin type-2" evidence="3">
    <location>
        <begin position="67"/>
        <end position="127"/>
    </location>
</feature>
<dbReference type="PANTHER" id="PTHR41517:SF1">
    <property type="entry name" value="CUPIN"/>
    <property type="match status" value="1"/>
</dbReference>
<reference evidence="4 5" key="2">
    <citation type="submission" date="2015-10" db="EMBL/GenBank/DDBJ databases">
        <title>Comparative genomics and high-throughput reverse genetic screens identify a new phytobacterial MAMP and an Arabidopsis receptor required for immune elicitation.</title>
        <authorList>
            <person name="Mott G.A."/>
            <person name="Thakur S."/>
            <person name="Wang P.W."/>
            <person name="Desveaux D."/>
            <person name="Guttman D.S."/>
        </authorList>
    </citation>
    <scope>NUCLEOTIDE SEQUENCE [LARGE SCALE GENOMIC DNA]</scope>
    <source>
        <strain evidence="4 5">0788_9</strain>
    </source>
</reference>
<sequence>MTMNNHTFSSRDFVHVPASLAVEDIMGSLLHEGVRKPTLDGFSESRKHEVHVVDLPSRSISMTFGALQPLQGSGLHRHNYETMIYIISGTGFSMVGDAQVAWTAGDAIYIPVWRWHKHFNTSEDAEVTYIACENTPLLQALGVALREEAS</sequence>
<dbReference type="GO" id="GO:0051213">
    <property type="term" value="F:dioxygenase activity"/>
    <property type="evidence" value="ECO:0007669"/>
    <property type="project" value="UniProtKB-KW"/>
</dbReference>
<dbReference type="PATRIC" id="fig|81035.3.peg.2458"/>
<dbReference type="Gene3D" id="2.60.120.10">
    <property type="entry name" value="Jelly Rolls"/>
    <property type="match status" value="1"/>
</dbReference>
<dbReference type="InterPro" id="IPR013096">
    <property type="entry name" value="Cupin_2"/>
</dbReference>
<name>A0A0N1JPL9_PSESX</name>
<keyword evidence="1" id="KW-0223">Dioxygenase</keyword>